<evidence type="ECO:0000259" key="1">
    <source>
        <dbReference type="Pfam" id="PF05272"/>
    </source>
</evidence>
<evidence type="ECO:0000313" key="3">
    <source>
        <dbReference type="Proteomes" id="UP000256512"/>
    </source>
</evidence>
<reference evidence="2 3" key="1">
    <citation type="journal article" date="2006" name="Int. J. Syst. Evol. Microbiol.">
        <title>Chryseobacterium piscium sp. nov., isolated from fish of the South Atlantic Ocean off South Africa.</title>
        <authorList>
            <person name="de Beer H."/>
            <person name="Hugo C.J."/>
            <person name="Jooste P.J."/>
            <person name="Vancanneyt M."/>
            <person name="Coenye T."/>
            <person name="Vandamme P."/>
        </authorList>
    </citation>
    <scope>NUCLEOTIDE SEQUENCE [LARGE SCALE GENOMIC DNA]</scope>
    <source>
        <strain evidence="2 3">CCUG 51923</strain>
    </source>
</reference>
<dbReference type="PANTHER" id="PTHR34985:SF1">
    <property type="entry name" value="SLR0554 PROTEIN"/>
    <property type="match status" value="1"/>
</dbReference>
<protein>
    <submittedName>
        <fullName evidence="2">Virulence-associated E family protein</fullName>
    </submittedName>
</protein>
<dbReference type="Pfam" id="PF05272">
    <property type="entry name" value="VapE-like_dom"/>
    <property type="match status" value="1"/>
</dbReference>
<proteinExistence type="predicted"/>
<comment type="caution">
    <text evidence="2">The sequence shown here is derived from an EMBL/GenBank/DDBJ whole genome shotgun (WGS) entry which is preliminary data.</text>
</comment>
<name>A0A3D9BP05_9FLAO</name>
<dbReference type="InterPro" id="IPR007936">
    <property type="entry name" value="VapE-like_dom"/>
</dbReference>
<organism evidence="2 3">
    <name type="scientific">Chryseobacterium piscium</name>
    <dbReference type="NCBI Taxonomy" id="333702"/>
    <lineage>
        <taxon>Bacteria</taxon>
        <taxon>Pseudomonadati</taxon>
        <taxon>Bacteroidota</taxon>
        <taxon>Flavobacteriia</taxon>
        <taxon>Flavobacteriales</taxon>
        <taxon>Weeksellaceae</taxon>
        <taxon>Chryseobacterium group</taxon>
        <taxon>Chryseobacterium</taxon>
    </lineage>
</organism>
<accession>A0A3D9BP05</accession>
<sequence length="385" mass="44759">MEEKFGLYRSDIKSQTIYDRVLSYINKKYDIRFNIIALELEIKLKTSKSEWQDINMNSLLIELVQSGNNINMNKLETLVKSDYILKYNPFWEYFSSLPSWDGIDHISHLCSLIRTTEDNLFAYHFEKWITRSVKCALEEGKVNKQCLVLYNTIQNSGKSTFLQFLIPNSMKKYYTEDISVDKDGLIALCKSLIVNIEEMSIMSKTDINILKAFISKNSVNARLPYARKTELMSRTCSFVGSTNKIDLLSDESGSVRWLIFEVLHINFKYSSEINIDNVWAQAYFNAYERKNYNPELTSSDIIENEKRNEKYSIISMEQEIISAYFEKSTDSEHFLTATDIVLAMNNALGLTLTNIKVGKALTGLKYQRIKHPKLQTYGYLIKRKE</sequence>
<dbReference type="EMBL" id="QNVS01000016">
    <property type="protein sequence ID" value="REC55081.1"/>
    <property type="molecule type" value="Genomic_DNA"/>
</dbReference>
<feature type="domain" description="Virulence-associated protein E-like" evidence="1">
    <location>
        <begin position="99"/>
        <end position="308"/>
    </location>
</feature>
<dbReference type="PANTHER" id="PTHR34985">
    <property type="entry name" value="SLR0554 PROTEIN"/>
    <property type="match status" value="1"/>
</dbReference>
<dbReference type="Proteomes" id="UP000256512">
    <property type="component" value="Unassembled WGS sequence"/>
</dbReference>
<evidence type="ECO:0000313" key="2">
    <source>
        <dbReference type="EMBL" id="REC55081.1"/>
    </source>
</evidence>
<gene>
    <name evidence="2" type="ORF">DRF62_07380</name>
</gene>
<dbReference type="RefSeq" id="WP_115949749.1">
    <property type="nucleotide sequence ID" value="NZ_QNVS01000016.1"/>
</dbReference>
<keyword evidence="3" id="KW-1185">Reference proteome</keyword>
<dbReference type="AlphaFoldDB" id="A0A3D9BP05"/>